<dbReference type="OrthoDB" id="456116at2"/>
<dbReference type="EMBL" id="MRCC01000019">
    <property type="protein sequence ID" value="OKH22709.1"/>
    <property type="molecule type" value="Genomic_DNA"/>
</dbReference>
<accession>A0A1U7HGL8</accession>
<dbReference type="InterPro" id="IPR018971">
    <property type="entry name" value="DUF1997"/>
</dbReference>
<reference evidence="1 2" key="1">
    <citation type="submission" date="2016-11" db="EMBL/GenBank/DDBJ databases">
        <title>Draft Genome Sequences of Nine Cyanobacterial Strains from Diverse Habitats.</title>
        <authorList>
            <person name="Zhu T."/>
            <person name="Hou S."/>
            <person name="Lu X."/>
            <person name="Hess W.R."/>
        </authorList>
    </citation>
    <scope>NUCLEOTIDE SEQUENCE [LARGE SCALE GENOMIC DNA]</scope>
    <source>
        <strain evidence="1 2">5.2 s.c.1</strain>
    </source>
</reference>
<dbReference type="AlphaFoldDB" id="A0A1U7HGL8"/>
<dbReference type="Proteomes" id="UP000185984">
    <property type="component" value="Unassembled WGS sequence"/>
</dbReference>
<dbReference type="Gene3D" id="3.30.530.20">
    <property type="match status" value="1"/>
</dbReference>
<evidence type="ECO:0000313" key="1">
    <source>
        <dbReference type="EMBL" id="OKH22709.1"/>
    </source>
</evidence>
<proteinExistence type="predicted"/>
<protein>
    <recommendedName>
        <fullName evidence="3">DUF1997 domain-containing protein</fullName>
    </recommendedName>
</protein>
<dbReference type="RefSeq" id="WP_073551202.1">
    <property type="nucleotide sequence ID" value="NZ_CAWMVK010000011.1"/>
</dbReference>
<name>A0A1U7HGL8_9CHRO</name>
<evidence type="ECO:0008006" key="3">
    <source>
        <dbReference type="Google" id="ProtNLM"/>
    </source>
</evidence>
<organism evidence="1 2">
    <name type="scientific">Chroogloeocystis siderophila 5.2 s.c.1</name>
    <dbReference type="NCBI Taxonomy" id="247279"/>
    <lineage>
        <taxon>Bacteria</taxon>
        <taxon>Bacillati</taxon>
        <taxon>Cyanobacteriota</taxon>
        <taxon>Cyanophyceae</taxon>
        <taxon>Oscillatoriophycideae</taxon>
        <taxon>Chroococcales</taxon>
        <taxon>Chroococcaceae</taxon>
        <taxon>Chroogloeocystis</taxon>
    </lineage>
</organism>
<keyword evidence="2" id="KW-1185">Reference proteome</keyword>
<dbReference type="Pfam" id="PF09366">
    <property type="entry name" value="DUF1997"/>
    <property type="match status" value="1"/>
</dbReference>
<dbReference type="InterPro" id="IPR023393">
    <property type="entry name" value="START-like_dom_sf"/>
</dbReference>
<dbReference type="STRING" id="247279.NIES1031_19880"/>
<evidence type="ECO:0000313" key="2">
    <source>
        <dbReference type="Proteomes" id="UP000185984"/>
    </source>
</evidence>
<gene>
    <name evidence="1" type="ORF">NIES1031_19880</name>
</gene>
<comment type="caution">
    <text evidence="1">The sequence shown here is derived from an EMBL/GenBank/DDBJ whole genome shotgun (WGS) entry which is preliminary data.</text>
</comment>
<sequence>MLSSNSEYKSTRNGQVHWDAPTTLAESDYSHTAPTRFHGRFTDCMEMYAPADAVANYLDAHQGWFCRCAQPMKVESVQENAYALTIGRIGSFGYEVEPKVGLELLPPDEGIYRIKTIPVPNYIAPGYDVDFHAVMELVETAATPEVVAGKMTRVEWELDLAVAVHFPKFIQRLPKSLVQNTGDRLLNSIVKQVSRRLTHKVQEDFHKSLGLPIPTKSKRAS</sequence>